<dbReference type="AlphaFoldDB" id="A0A1I4ZYE5"/>
<keyword evidence="1" id="KW-0732">Signal</keyword>
<feature type="signal peptide" evidence="1">
    <location>
        <begin position="1"/>
        <end position="29"/>
    </location>
</feature>
<evidence type="ECO:0000313" key="4">
    <source>
        <dbReference type="Proteomes" id="UP000242222"/>
    </source>
</evidence>
<keyword evidence="4" id="KW-1185">Reference proteome</keyword>
<dbReference type="GO" id="GO:0043709">
    <property type="term" value="P:cell adhesion involved in single-species biofilm formation"/>
    <property type="evidence" value="ECO:0007669"/>
    <property type="project" value="TreeGrafter"/>
</dbReference>
<dbReference type="RefSeq" id="WP_092878929.1">
    <property type="nucleotide sequence ID" value="NZ_FOVC01000010.1"/>
</dbReference>
<dbReference type="EMBL" id="FOVC01000010">
    <property type="protein sequence ID" value="SFN55244.1"/>
    <property type="molecule type" value="Genomic_DNA"/>
</dbReference>
<proteinExistence type="predicted"/>
<reference evidence="4" key="1">
    <citation type="submission" date="2016-10" db="EMBL/GenBank/DDBJ databases">
        <authorList>
            <person name="Varghese N."/>
            <person name="Submissions S."/>
        </authorList>
    </citation>
    <scope>NUCLEOTIDE SEQUENCE [LARGE SCALE GENOMIC DNA]</scope>
    <source>
        <strain evidence="4">N6PO6</strain>
    </source>
</reference>
<dbReference type="Pfam" id="PF00419">
    <property type="entry name" value="Fimbrial"/>
    <property type="match status" value="1"/>
</dbReference>
<feature type="domain" description="Fimbrial-type adhesion" evidence="2">
    <location>
        <begin position="43"/>
        <end position="172"/>
    </location>
</feature>
<dbReference type="Proteomes" id="UP000242222">
    <property type="component" value="Unassembled WGS sequence"/>
</dbReference>
<accession>A0A1I4ZYE5</accession>
<dbReference type="STRING" id="1367852.SAMN05216516_11057"/>
<dbReference type="SUPFAM" id="SSF49401">
    <property type="entry name" value="Bacterial adhesins"/>
    <property type="match status" value="1"/>
</dbReference>
<dbReference type="PANTHER" id="PTHR33420:SF34">
    <property type="entry name" value="MINOR FIMBRIAL SUBUNIT"/>
    <property type="match status" value="1"/>
</dbReference>
<gene>
    <name evidence="3" type="ORF">SAMN05216516_11057</name>
</gene>
<name>A0A1I4ZYE5_9GAMM</name>
<dbReference type="PROSITE" id="PS51257">
    <property type="entry name" value="PROKAR_LIPOPROTEIN"/>
    <property type="match status" value="1"/>
</dbReference>
<dbReference type="InterPro" id="IPR050263">
    <property type="entry name" value="Bact_Fimbrial_Adh_Pro"/>
</dbReference>
<dbReference type="InterPro" id="IPR000259">
    <property type="entry name" value="Adhesion_dom_fimbrial"/>
</dbReference>
<evidence type="ECO:0000256" key="1">
    <source>
        <dbReference type="SAM" id="SignalP"/>
    </source>
</evidence>
<dbReference type="InterPro" id="IPR008966">
    <property type="entry name" value="Adhesion_dom_sf"/>
</dbReference>
<evidence type="ECO:0000259" key="2">
    <source>
        <dbReference type="Pfam" id="PF00419"/>
    </source>
</evidence>
<protein>
    <submittedName>
        <fullName evidence="3">Pilin (Type 1 fimbria component protein)</fullName>
    </submittedName>
</protein>
<dbReference type="Gene3D" id="2.60.40.1090">
    <property type="entry name" value="Fimbrial-type adhesion domain"/>
    <property type="match status" value="1"/>
</dbReference>
<dbReference type="PANTHER" id="PTHR33420">
    <property type="entry name" value="FIMBRIAL SUBUNIT ELFA-RELATED"/>
    <property type="match status" value="1"/>
</dbReference>
<feature type="chain" id="PRO_5017267210" evidence="1">
    <location>
        <begin position="30"/>
        <end position="172"/>
    </location>
</feature>
<dbReference type="InterPro" id="IPR036937">
    <property type="entry name" value="Adhesion_dom_fimbrial_sf"/>
</dbReference>
<organism evidence="3 4">
    <name type="scientific">Izhakiella capsodis</name>
    <dbReference type="NCBI Taxonomy" id="1367852"/>
    <lineage>
        <taxon>Bacteria</taxon>
        <taxon>Pseudomonadati</taxon>
        <taxon>Pseudomonadota</taxon>
        <taxon>Gammaproteobacteria</taxon>
        <taxon>Enterobacterales</taxon>
        <taxon>Erwiniaceae</taxon>
        <taxon>Izhakiella</taxon>
    </lineage>
</organism>
<dbReference type="OrthoDB" id="6564832at2"/>
<sequence length="172" mass="18170">MNELRRQFADRVLRYAPMLLGLLTGCVHAATETDSLNVAVKATIDIPPCIINGGAASDVDFGKELVTTRVNGSNYTTPIDYVLYCVGDTGSALRIQISGTGASFDPTVLQIPGQPNMAIEILNGTTKLPLNSWLNFTNGSPPVLQAVPVKKAGSQLTTGPFEASATLSVAYQ</sequence>
<dbReference type="GO" id="GO:0009289">
    <property type="term" value="C:pilus"/>
    <property type="evidence" value="ECO:0007669"/>
    <property type="project" value="InterPro"/>
</dbReference>
<evidence type="ECO:0000313" key="3">
    <source>
        <dbReference type="EMBL" id="SFN55244.1"/>
    </source>
</evidence>